<evidence type="ECO:0000256" key="3">
    <source>
        <dbReference type="SAM" id="MobiDB-lite"/>
    </source>
</evidence>
<evidence type="ECO:0000256" key="1">
    <source>
        <dbReference type="ARBA" id="ARBA00009009"/>
    </source>
</evidence>
<dbReference type="OrthoDB" id="428260at2759"/>
<protein>
    <submittedName>
        <fullName evidence="5">Beta-lactamase/transpeptidase-like protein</fullName>
    </submittedName>
</protein>
<feature type="compositionally biased region" description="Polar residues" evidence="3">
    <location>
        <begin position="75"/>
        <end position="131"/>
    </location>
</feature>
<evidence type="ECO:0000313" key="6">
    <source>
        <dbReference type="Proteomes" id="UP000799536"/>
    </source>
</evidence>
<dbReference type="Gene3D" id="3.40.710.10">
    <property type="entry name" value="DD-peptidase/beta-lactamase superfamily"/>
    <property type="match status" value="1"/>
</dbReference>
<gene>
    <name evidence="5" type="ORF">GQ43DRAFT_441308</name>
</gene>
<dbReference type="Proteomes" id="UP000799536">
    <property type="component" value="Unassembled WGS sequence"/>
</dbReference>
<dbReference type="PANTHER" id="PTHR43283:SF17">
    <property type="entry name" value="(LOVD), PUTATIVE (AFU_ORTHOLOGUE AFUA_5G00920)-RELATED"/>
    <property type="match status" value="1"/>
</dbReference>
<comment type="caution">
    <text evidence="5">The sequence shown here is derived from an EMBL/GenBank/DDBJ whole genome shotgun (WGS) entry which is preliminary data.</text>
</comment>
<organism evidence="5 6">
    <name type="scientific">Delitschia confertaspora ATCC 74209</name>
    <dbReference type="NCBI Taxonomy" id="1513339"/>
    <lineage>
        <taxon>Eukaryota</taxon>
        <taxon>Fungi</taxon>
        <taxon>Dikarya</taxon>
        <taxon>Ascomycota</taxon>
        <taxon>Pezizomycotina</taxon>
        <taxon>Dothideomycetes</taxon>
        <taxon>Pleosporomycetidae</taxon>
        <taxon>Pleosporales</taxon>
        <taxon>Delitschiaceae</taxon>
        <taxon>Delitschia</taxon>
    </lineage>
</organism>
<dbReference type="PANTHER" id="PTHR43283">
    <property type="entry name" value="BETA-LACTAMASE-RELATED"/>
    <property type="match status" value="1"/>
</dbReference>
<feature type="region of interest" description="Disordered" evidence="3">
    <location>
        <begin position="57"/>
        <end position="149"/>
    </location>
</feature>
<dbReference type="Pfam" id="PF00144">
    <property type="entry name" value="Beta-lactamase"/>
    <property type="match status" value="1"/>
</dbReference>
<feature type="domain" description="Beta-lactamase-related" evidence="4">
    <location>
        <begin position="2"/>
        <end position="425"/>
    </location>
</feature>
<keyword evidence="2" id="KW-0378">Hydrolase</keyword>
<sequence>MVNKDSVFRLASCTKIVTVLCALILVSQFQLSLDDPEVVERVLSELWTLDIITEKGEEQKEGNVREKAVPRARINVQNKTKGQDSTTYQSNAMDQNNTTDRSNTTSQNNIEVHSLSTKPNHTTPQPTTSVPFLSAPSRPKSPKSAPPFLLKNRTNPITLRHLLTHTSGVGYDILSPLLKAWRHGRDEIPCALTAPLLKAIATSLVFEPGEGWGYGAGLDWVGILVGRVSGLSLQNFIATYILTPLGIPKNSIGFHKDSLQGPIVPTALRSEFLVPYVDPGVQAGAERDERGGGGLYASPDSFIRILHDLIREEPVLLPPDLRDMLFAPELPEGSAPLQALRESPLLRPYIKQMGLEPEALNHSLGGIYITQDCEDIKYSAEGKGFKAIEGLKGTVMWDGAFNCRWIANREKGVVGVYASSLLPVNDEVSQEVMGAWVREVLERAGRMRGEGK</sequence>
<dbReference type="InterPro" id="IPR012338">
    <property type="entry name" value="Beta-lactam/transpept-like"/>
</dbReference>
<reference evidence="5" key="1">
    <citation type="journal article" date="2020" name="Stud. Mycol.">
        <title>101 Dothideomycetes genomes: a test case for predicting lifestyles and emergence of pathogens.</title>
        <authorList>
            <person name="Haridas S."/>
            <person name="Albert R."/>
            <person name="Binder M."/>
            <person name="Bloem J."/>
            <person name="Labutti K."/>
            <person name="Salamov A."/>
            <person name="Andreopoulos B."/>
            <person name="Baker S."/>
            <person name="Barry K."/>
            <person name="Bills G."/>
            <person name="Bluhm B."/>
            <person name="Cannon C."/>
            <person name="Castanera R."/>
            <person name="Culley D."/>
            <person name="Daum C."/>
            <person name="Ezra D."/>
            <person name="Gonzalez J."/>
            <person name="Henrissat B."/>
            <person name="Kuo A."/>
            <person name="Liang C."/>
            <person name="Lipzen A."/>
            <person name="Lutzoni F."/>
            <person name="Magnuson J."/>
            <person name="Mondo S."/>
            <person name="Nolan M."/>
            <person name="Ohm R."/>
            <person name="Pangilinan J."/>
            <person name="Park H.-J."/>
            <person name="Ramirez L."/>
            <person name="Alfaro M."/>
            <person name="Sun H."/>
            <person name="Tritt A."/>
            <person name="Yoshinaga Y."/>
            <person name="Zwiers L.-H."/>
            <person name="Turgeon B."/>
            <person name="Goodwin S."/>
            <person name="Spatafora J."/>
            <person name="Crous P."/>
            <person name="Grigoriev I."/>
        </authorList>
    </citation>
    <scope>NUCLEOTIDE SEQUENCE</scope>
    <source>
        <strain evidence="5">ATCC 74209</strain>
    </source>
</reference>
<comment type="similarity">
    <text evidence="1">Belongs to the class-A beta-lactamase family.</text>
</comment>
<feature type="compositionally biased region" description="Basic and acidic residues" evidence="3">
    <location>
        <begin position="57"/>
        <end position="69"/>
    </location>
</feature>
<dbReference type="SUPFAM" id="SSF56601">
    <property type="entry name" value="beta-lactamase/transpeptidase-like"/>
    <property type="match status" value="1"/>
</dbReference>
<dbReference type="EMBL" id="ML994009">
    <property type="protein sequence ID" value="KAF2200710.1"/>
    <property type="molecule type" value="Genomic_DNA"/>
</dbReference>
<proteinExistence type="inferred from homology"/>
<dbReference type="InterPro" id="IPR050789">
    <property type="entry name" value="Diverse_Enzym_Activities"/>
</dbReference>
<dbReference type="AlphaFoldDB" id="A0A9P4JKA6"/>
<accession>A0A9P4JKA6</accession>
<evidence type="ECO:0000259" key="4">
    <source>
        <dbReference type="Pfam" id="PF00144"/>
    </source>
</evidence>
<name>A0A9P4JKA6_9PLEO</name>
<evidence type="ECO:0000256" key="2">
    <source>
        <dbReference type="ARBA" id="ARBA00022801"/>
    </source>
</evidence>
<keyword evidence="6" id="KW-1185">Reference proteome</keyword>
<evidence type="ECO:0000313" key="5">
    <source>
        <dbReference type="EMBL" id="KAF2200710.1"/>
    </source>
</evidence>
<dbReference type="InterPro" id="IPR001466">
    <property type="entry name" value="Beta-lactam-related"/>
</dbReference>
<feature type="compositionally biased region" description="Low complexity" evidence="3">
    <location>
        <begin position="134"/>
        <end position="147"/>
    </location>
</feature>